<dbReference type="Pfam" id="PF10544">
    <property type="entry name" value="T5orf172"/>
    <property type="match status" value="1"/>
</dbReference>
<sequence>MTAMPTVDQLPSFMDTASYLANNRFQCIWYLPYKKRCCMVQITPKDNQRALQRAKGVLESRLAATSTLQDLATIAEDCCCTRHHRNKIWGSGLAQELANRRQNEIRNDLGLTTDGRNLSVKTEDTKTSVPITFAKHQVQKEETLLSKLRSAIYPLACKTGSLYFYTHADDAFGGMIKIGYTSRTIDSRLHEWAECGNGYPRLLYSLSGVRHPERVELLIHFELVEWWYAQRWCERHHKAHIEWFKVDLDRVRTVARFWCQWMQDANPYDRRGRLKALWVGHIQFLVQHDNPITAAAMVQIQKIEEGSDEVCEFIDDEVLRKKQDAVVKEEVEEE</sequence>
<name>A0A090MHD0_9HYPO</name>
<reference evidence="2" key="1">
    <citation type="submission" date="2013-05" db="EMBL/GenBank/DDBJ databases">
        <title>Draft genome sequences of six wheat associated Fusarium spp. isolates.</title>
        <authorList>
            <person name="Moolhuijzen P.M."/>
            <person name="Manners J.M."/>
            <person name="Wilcox S."/>
            <person name="Bellgard M.I."/>
            <person name="Gardiner D.M."/>
        </authorList>
    </citation>
    <scope>NUCLEOTIDE SEQUENCE</scope>
    <source>
        <strain evidence="2">CS3069</strain>
    </source>
</reference>
<dbReference type="PANTHER" id="PTHR28094:SF1">
    <property type="entry name" value="MEIOTICALLY UP-REGULATED GENE 113 PROTEIN"/>
    <property type="match status" value="1"/>
</dbReference>
<dbReference type="EMBL" id="CBMI010002855">
    <property type="protein sequence ID" value="CEG05080.1"/>
    <property type="molecule type" value="Genomic_DNA"/>
</dbReference>
<evidence type="ECO:0000259" key="1">
    <source>
        <dbReference type="SMART" id="SM00974"/>
    </source>
</evidence>
<dbReference type="SMART" id="SM00974">
    <property type="entry name" value="T5orf172"/>
    <property type="match status" value="1"/>
</dbReference>
<dbReference type="AlphaFoldDB" id="A0A090MHD0"/>
<evidence type="ECO:0000313" key="2">
    <source>
        <dbReference type="EMBL" id="CEG05080.1"/>
    </source>
</evidence>
<dbReference type="InterPro" id="IPR053006">
    <property type="entry name" value="Meiosis_regulatory"/>
</dbReference>
<dbReference type="EMBL" id="HG319696">
    <property type="protein sequence ID" value="CEG05870.1"/>
    <property type="molecule type" value="Genomic_DNA"/>
</dbReference>
<organism evidence="2">
    <name type="scientific">Fusarium clavum</name>
    <dbReference type="NCBI Taxonomy" id="2594811"/>
    <lineage>
        <taxon>Eukaryota</taxon>
        <taxon>Fungi</taxon>
        <taxon>Dikarya</taxon>
        <taxon>Ascomycota</taxon>
        <taxon>Pezizomycotina</taxon>
        <taxon>Sordariomycetes</taxon>
        <taxon>Hypocreomycetidae</taxon>
        <taxon>Hypocreales</taxon>
        <taxon>Nectriaceae</taxon>
        <taxon>Fusarium</taxon>
        <taxon>Fusarium incarnatum-equiseti species complex</taxon>
    </lineage>
</organism>
<proteinExistence type="predicted"/>
<gene>
    <name evidence="2" type="ORF">BN850_0092610</name>
</gene>
<protein>
    <submittedName>
        <fullName evidence="2">WGS project CBMI000000000 data, contig CS3069_c002857</fullName>
    </submittedName>
</protein>
<accession>A0A090MHD0</accession>
<dbReference type="PANTHER" id="PTHR28094">
    <property type="entry name" value="MEIOTICALLY UP-REGULATED GENE 113 PROTEIN"/>
    <property type="match status" value="1"/>
</dbReference>
<feature type="domain" description="Bacteriophage T5 Orf172 DNA-binding" evidence="1">
    <location>
        <begin position="170"/>
        <end position="258"/>
    </location>
</feature>
<dbReference type="InterPro" id="IPR018306">
    <property type="entry name" value="Phage_T5_Orf172_DNA-bd"/>
</dbReference>